<feature type="non-terminal residue" evidence="1">
    <location>
        <position position="107"/>
    </location>
</feature>
<evidence type="ECO:0000313" key="2">
    <source>
        <dbReference type="Proteomes" id="UP000789920"/>
    </source>
</evidence>
<organism evidence="1 2">
    <name type="scientific">Racocetra persica</name>
    <dbReference type="NCBI Taxonomy" id="160502"/>
    <lineage>
        <taxon>Eukaryota</taxon>
        <taxon>Fungi</taxon>
        <taxon>Fungi incertae sedis</taxon>
        <taxon>Mucoromycota</taxon>
        <taxon>Glomeromycotina</taxon>
        <taxon>Glomeromycetes</taxon>
        <taxon>Diversisporales</taxon>
        <taxon>Gigasporaceae</taxon>
        <taxon>Racocetra</taxon>
    </lineage>
</organism>
<dbReference type="EMBL" id="CAJVQC010119201">
    <property type="protein sequence ID" value="CAG8838003.1"/>
    <property type="molecule type" value="Genomic_DNA"/>
</dbReference>
<feature type="non-terminal residue" evidence="1">
    <location>
        <position position="1"/>
    </location>
</feature>
<evidence type="ECO:0000313" key="1">
    <source>
        <dbReference type="EMBL" id="CAG8838003.1"/>
    </source>
</evidence>
<protein>
    <submittedName>
        <fullName evidence="1">15162_t:CDS:1</fullName>
    </submittedName>
</protein>
<name>A0ACA9SGM1_9GLOM</name>
<accession>A0ACA9SGM1</accession>
<keyword evidence="2" id="KW-1185">Reference proteome</keyword>
<sequence length="107" mass="12583">VKVPGSEKTTTTATYFPYKYTISFLNNYQNEDQLRGAVVHEFTHHYLYSTIGKHNHDDNFYSTMERLESWLDKNQGLNPRTDKSHDRDQYENDSSSNTNDKKNICPE</sequence>
<reference evidence="1" key="1">
    <citation type="submission" date="2021-06" db="EMBL/GenBank/DDBJ databases">
        <authorList>
            <person name="Kallberg Y."/>
            <person name="Tangrot J."/>
            <person name="Rosling A."/>
        </authorList>
    </citation>
    <scope>NUCLEOTIDE SEQUENCE</scope>
    <source>
        <strain evidence="1">MA461A</strain>
    </source>
</reference>
<comment type="caution">
    <text evidence="1">The sequence shown here is derived from an EMBL/GenBank/DDBJ whole genome shotgun (WGS) entry which is preliminary data.</text>
</comment>
<proteinExistence type="predicted"/>
<dbReference type="Proteomes" id="UP000789920">
    <property type="component" value="Unassembled WGS sequence"/>
</dbReference>
<gene>
    <name evidence="1" type="ORF">RPERSI_LOCUS30511</name>
</gene>